<dbReference type="Gene3D" id="3.10.450.50">
    <property type="match status" value="1"/>
</dbReference>
<evidence type="ECO:0000259" key="1">
    <source>
        <dbReference type="Pfam" id="PF12680"/>
    </source>
</evidence>
<evidence type="ECO:0000313" key="3">
    <source>
        <dbReference type="Proteomes" id="UP001620461"/>
    </source>
</evidence>
<dbReference type="InterPro" id="IPR032710">
    <property type="entry name" value="NTF2-like_dom_sf"/>
</dbReference>
<organism evidence="2 3">
    <name type="scientific">Dyella jejuensis</name>
    <dbReference type="NCBI Taxonomy" id="1432009"/>
    <lineage>
        <taxon>Bacteria</taxon>
        <taxon>Pseudomonadati</taxon>
        <taxon>Pseudomonadota</taxon>
        <taxon>Gammaproteobacteria</taxon>
        <taxon>Lysobacterales</taxon>
        <taxon>Rhodanobacteraceae</taxon>
        <taxon>Dyella</taxon>
    </lineage>
</organism>
<dbReference type="SUPFAM" id="SSF54427">
    <property type="entry name" value="NTF2-like"/>
    <property type="match status" value="1"/>
</dbReference>
<sequence length="125" mass="13933">MASVILSIADARRLAEDWIAAWNARDLERILSHYAEDVVFFSPSVVTRYGEPTGMLRGKHALREHFRRGLETFGANVQFTIMDVLSGVNGYTVYYSRESGAAVVDTVVVDMLGKGVQVHAHYRAT</sequence>
<name>A0ABW8JL21_9GAMM</name>
<feature type="domain" description="SnoaL-like" evidence="1">
    <location>
        <begin position="16"/>
        <end position="93"/>
    </location>
</feature>
<reference evidence="2 3" key="1">
    <citation type="submission" date="2020-10" db="EMBL/GenBank/DDBJ databases">
        <title>Phylogeny of dyella-like bacteria.</title>
        <authorList>
            <person name="Fu J."/>
        </authorList>
    </citation>
    <scope>NUCLEOTIDE SEQUENCE [LARGE SCALE GENOMIC DNA]</scope>
    <source>
        <strain evidence="2 3">JP1</strain>
    </source>
</reference>
<dbReference type="Pfam" id="PF12680">
    <property type="entry name" value="SnoaL_2"/>
    <property type="match status" value="1"/>
</dbReference>
<evidence type="ECO:0000313" key="2">
    <source>
        <dbReference type="EMBL" id="MFK2901553.1"/>
    </source>
</evidence>
<accession>A0ABW8JL21</accession>
<comment type="caution">
    <text evidence="2">The sequence shown here is derived from an EMBL/GenBank/DDBJ whole genome shotgun (WGS) entry which is preliminary data.</text>
</comment>
<gene>
    <name evidence="2" type="ORF">ISP15_14520</name>
</gene>
<dbReference type="RefSeq" id="WP_404548337.1">
    <property type="nucleotide sequence ID" value="NZ_JADIKJ010000015.1"/>
</dbReference>
<dbReference type="Proteomes" id="UP001620461">
    <property type="component" value="Unassembled WGS sequence"/>
</dbReference>
<dbReference type="InterPro" id="IPR037401">
    <property type="entry name" value="SnoaL-like"/>
</dbReference>
<proteinExistence type="predicted"/>
<protein>
    <submittedName>
        <fullName evidence="2">Nuclear transport factor 2 family protein</fullName>
    </submittedName>
</protein>
<dbReference type="EMBL" id="JADIKJ010000015">
    <property type="protein sequence ID" value="MFK2901553.1"/>
    <property type="molecule type" value="Genomic_DNA"/>
</dbReference>
<keyword evidence="3" id="KW-1185">Reference proteome</keyword>